<keyword evidence="12 16" id="KW-0630">Potassium</keyword>
<evidence type="ECO:0000256" key="16">
    <source>
        <dbReference type="HAMAP-Rule" id="MF_01274"/>
    </source>
</evidence>
<evidence type="ECO:0000256" key="10">
    <source>
        <dbReference type="ARBA" id="ARBA00022777"/>
    </source>
</evidence>
<feature type="binding site" evidence="16">
    <location>
        <position position="121"/>
    </location>
    <ligand>
        <name>K(+)</name>
        <dbReference type="ChEBI" id="CHEBI:29103"/>
    </ligand>
</feature>
<dbReference type="PANTHER" id="PTHR34265:SF1">
    <property type="entry name" value="TYPE III PANTOTHENATE KINASE"/>
    <property type="match status" value="1"/>
</dbReference>
<organism evidence="17 18">
    <name type="scientific">SAR92 clade bacterium H455</name>
    <dbReference type="NCBI Taxonomy" id="2974818"/>
    <lineage>
        <taxon>Bacteria</taxon>
        <taxon>Pseudomonadati</taxon>
        <taxon>Pseudomonadota</taxon>
        <taxon>Gammaproteobacteria</taxon>
        <taxon>Cellvibrionales</taxon>
        <taxon>Porticoccaceae</taxon>
        <taxon>SAR92 clade</taxon>
    </lineage>
</organism>
<dbReference type="PANTHER" id="PTHR34265">
    <property type="entry name" value="TYPE III PANTOTHENATE KINASE"/>
    <property type="match status" value="1"/>
</dbReference>
<evidence type="ECO:0000256" key="7">
    <source>
        <dbReference type="ARBA" id="ARBA00022490"/>
    </source>
</evidence>
<evidence type="ECO:0000256" key="3">
    <source>
        <dbReference type="ARBA" id="ARBA00004496"/>
    </source>
</evidence>
<feature type="active site" description="Proton acceptor" evidence="16">
    <location>
        <position position="101"/>
    </location>
</feature>
<evidence type="ECO:0000256" key="4">
    <source>
        <dbReference type="ARBA" id="ARBA00005225"/>
    </source>
</evidence>
<dbReference type="NCBIfam" id="TIGR00671">
    <property type="entry name" value="baf"/>
    <property type="match status" value="1"/>
</dbReference>
<accession>A0ABY5TPI4</accession>
<keyword evidence="13 16" id="KW-0173">Coenzyme A biosynthesis</keyword>
<dbReference type="Proteomes" id="UP001059934">
    <property type="component" value="Chromosome"/>
</dbReference>
<dbReference type="CDD" id="cd24015">
    <property type="entry name" value="ASKHA_NBD_PanK-III"/>
    <property type="match status" value="1"/>
</dbReference>
<keyword evidence="10 16" id="KW-0418">Kinase</keyword>
<feature type="binding site" evidence="16">
    <location>
        <begin position="6"/>
        <end position="13"/>
    </location>
    <ligand>
        <name>ATP</name>
        <dbReference type="ChEBI" id="CHEBI:30616"/>
    </ligand>
</feature>
<protein>
    <recommendedName>
        <fullName evidence="15 16">Type III pantothenate kinase</fullName>
        <ecNumber evidence="6 16">2.7.1.33</ecNumber>
    </recommendedName>
    <alternativeName>
        <fullName evidence="16">PanK-III</fullName>
    </alternativeName>
    <alternativeName>
        <fullName evidence="16">Pantothenic acid kinase</fullName>
    </alternativeName>
</protein>
<keyword evidence="18" id="KW-1185">Reference proteome</keyword>
<comment type="catalytic activity">
    <reaction evidence="1 16">
        <text>(R)-pantothenate + ATP = (R)-4'-phosphopantothenate + ADP + H(+)</text>
        <dbReference type="Rhea" id="RHEA:16373"/>
        <dbReference type="ChEBI" id="CHEBI:10986"/>
        <dbReference type="ChEBI" id="CHEBI:15378"/>
        <dbReference type="ChEBI" id="CHEBI:29032"/>
        <dbReference type="ChEBI" id="CHEBI:30616"/>
        <dbReference type="ChEBI" id="CHEBI:456216"/>
        <dbReference type="EC" id="2.7.1.33"/>
    </reaction>
</comment>
<feature type="binding site" evidence="16">
    <location>
        <begin position="99"/>
        <end position="102"/>
    </location>
    <ligand>
        <name>substrate</name>
    </ligand>
</feature>
<reference evidence="17" key="1">
    <citation type="submission" date="2022-08" db="EMBL/GenBank/DDBJ databases">
        <title>Catabolic pathway analysis in culturable SAR92 clade bacteria reveals their overlooked roles in DMSP degradation in coastal seas.</title>
        <authorList>
            <person name="He X."/>
            <person name="Zhang X."/>
            <person name="Zhang Y."/>
        </authorList>
    </citation>
    <scope>NUCLEOTIDE SEQUENCE</scope>
    <source>
        <strain evidence="17">H455</strain>
    </source>
</reference>
<comment type="function">
    <text evidence="16">Catalyzes the phosphorylation of pantothenate (Pan), the first step in CoA biosynthesis.</text>
</comment>
<dbReference type="GO" id="GO:0004594">
    <property type="term" value="F:pantothenate kinase activity"/>
    <property type="evidence" value="ECO:0007669"/>
    <property type="project" value="UniProtKB-EC"/>
</dbReference>
<dbReference type="Gene3D" id="3.30.420.40">
    <property type="match status" value="2"/>
</dbReference>
<evidence type="ECO:0000256" key="15">
    <source>
        <dbReference type="ARBA" id="ARBA00040883"/>
    </source>
</evidence>
<dbReference type="EC" id="2.7.1.33" evidence="6 16"/>
<dbReference type="InterPro" id="IPR004619">
    <property type="entry name" value="Type_III_PanK"/>
</dbReference>
<dbReference type="HAMAP" id="MF_01274">
    <property type="entry name" value="Pantothen_kinase_3"/>
    <property type="match status" value="1"/>
</dbReference>
<keyword evidence="16" id="KW-0479">Metal-binding</keyword>
<gene>
    <name evidence="16" type="primary">coaX</name>
    <name evidence="17" type="ORF">NYF23_13465</name>
</gene>
<evidence type="ECO:0000313" key="18">
    <source>
        <dbReference type="Proteomes" id="UP001059934"/>
    </source>
</evidence>
<evidence type="ECO:0000256" key="5">
    <source>
        <dbReference type="ARBA" id="ARBA00011738"/>
    </source>
</evidence>
<comment type="subcellular location">
    <subcellularLocation>
        <location evidence="3 16">Cytoplasm</location>
    </subcellularLocation>
</comment>
<proteinExistence type="inferred from homology"/>
<evidence type="ECO:0000256" key="6">
    <source>
        <dbReference type="ARBA" id="ARBA00012102"/>
    </source>
</evidence>
<keyword evidence="8 16" id="KW-0808">Transferase</keyword>
<sequence length="246" mass="25717">MILQIDAGNTRIKWRLLNGSQIVLQGNQLTASVLGGEPLQLLGVAALTQAQLSTVAGDAVVTNLSRQLHDQFGIALQVAEVSAQVGSVSCGYSVPEKLGVDRWMAVLAVFQQTGRASVVVDAGSAVTVDLITDDGVHQGGYIVPGIRLLQESLWKGTSQVKVDQSADGNMLDPGASTEQAVTRGCVLMLVALIERLGKEHNACLVITGGDGLLLKAQMEAQATYCADLVLDGLSVKGVSFSLGAHR</sequence>
<feature type="binding site" evidence="16">
    <location>
        <position position="92"/>
    </location>
    <ligand>
        <name>substrate</name>
    </ligand>
</feature>
<dbReference type="SUPFAM" id="SSF53067">
    <property type="entry name" value="Actin-like ATPase domain"/>
    <property type="match status" value="2"/>
</dbReference>
<dbReference type="EMBL" id="CP103416">
    <property type="protein sequence ID" value="UVW35001.1"/>
    <property type="molecule type" value="Genomic_DNA"/>
</dbReference>
<evidence type="ECO:0000313" key="17">
    <source>
        <dbReference type="EMBL" id="UVW35001.1"/>
    </source>
</evidence>
<comment type="cofactor">
    <cofactor evidence="2">
        <name>K(+)</name>
        <dbReference type="ChEBI" id="CHEBI:29103"/>
    </cofactor>
</comment>
<dbReference type="InterPro" id="IPR043129">
    <property type="entry name" value="ATPase_NBD"/>
</dbReference>
<keyword evidence="7 16" id="KW-0963">Cytoplasm</keyword>
<name>A0ABY5TPI4_9GAMM</name>
<dbReference type="Pfam" id="PF03309">
    <property type="entry name" value="Pan_kinase"/>
    <property type="match status" value="1"/>
</dbReference>
<comment type="similarity">
    <text evidence="14 16">Belongs to the type III pantothenate kinase family.</text>
</comment>
<keyword evidence="9 16" id="KW-0547">Nucleotide-binding</keyword>
<comment type="subunit">
    <text evidence="5 16">Homodimer.</text>
</comment>
<feature type="binding site" evidence="16">
    <location>
        <position position="124"/>
    </location>
    <ligand>
        <name>ATP</name>
        <dbReference type="ChEBI" id="CHEBI:30616"/>
    </ligand>
</feature>
<evidence type="ECO:0000256" key="12">
    <source>
        <dbReference type="ARBA" id="ARBA00022958"/>
    </source>
</evidence>
<evidence type="ECO:0000256" key="1">
    <source>
        <dbReference type="ARBA" id="ARBA00001206"/>
    </source>
</evidence>
<evidence type="ECO:0000256" key="9">
    <source>
        <dbReference type="ARBA" id="ARBA00022741"/>
    </source>
</evidence>
<evidence type="ECO:0000256" key="11">
    <source>
        <dbReference type="ARBA" id="ARBA00022840"/>
    </source>
</evidence>
<comment type="cofactor">
    <cofactor evidence="16">
        <name>NH4(+)</name>
        <dbReference type="ChEBI" id="CHEBI:28938"/>
    </cofactor>
    <cofactor evidence="16">
        <name>K(+)</name>
        <dbReference type="ChEBI" id="CHEBI:29103"/>
    </cofactor>
    <text evidence="16">A monovalent cation. Ammonium or potassium.</text>
</comment>
<evidence type="ECO:0000256" key="2">
    <source>
        <dbReference type="ARBA" id="ARBA00001958"/>
    </source>
</evidence>
<feature type="binding site" evidence="16">
    <location>
        <position position="177"/>
    </location>
    <ligand>
        <name>substrate</name>
    </ligand>
</feature>
<evidence type="ECO:0000256" key="14">
    <source>
        <dbReference type="ARBA" id="ARBA00038036"/>
    </source>
</evidence>
<comment type="pathway">
    <text evidence="4 16">Cofactor biosynthesis; coenzyme A biosynthesis; CoA from (R)-pantothenate: step 1/5.</text>
</comment>
<keyword evidence="11 16" id="KW-0067">ATP-binding</keyword>
<evidence type="ECO:0000256" key="13">
    <source>
        <dbReference type="ARBA" id="ARBA00022993"/>
    </source>
</evidence>
<evidence type="ECO:0000256" key="8">
    <source>
        <dbReference type="ARBA" id="ARBA00022679"/>
    </source>
</evidence>